<dbReference type="PANTHER" id="PTHR38764:SF1">
    <property type="entry name" value="ACYL CARRIER PROTEIN PHOSPHODIESTERASE"/>
    <property type="match status" value="1"/>
</dbReference>
<dbReference type="PANTHER" id="PTHR38764">
    <property type="entry name" value="ACYL CARRIER PROTEIN PHOSPHODIESTERASE"/>
    <property type="match status" value="1"/>
</dbReference>
<dbReference type="GO" id="GO:0006633">
    <property type="term" value="P:fatty acid biosynthetic process"/>
    <property type="evidence" value="ECO:0007669"/>
    <property type="project" value="UniProtKB-KW"/>
</dbReference>
<name>A0A1B8H3U0_9GAMM</name>
<sequence>MNFLAHLHLASLANSSFLGNLMADFVRGAPEDQYSAAVAQGVRLHRRVDTLTDSHPLVREARQLFRPEFRRYAPITLDVVWDHFLSRHWSDIVPEISLTDFTQNVRKIIEPQLTFTPPKFQEMNEFMWPQRWLIRYQEVPYIGQVLAGMARRRPKLAALKETDYDFINNYQSLESIFFRFYPQMMEAVTKPPTPQ</sequence>
<dbReference type="EMBL" id="LZEX01000042">
    <property type="protein sequence ID" value="OBU03758.1"/>
    <property type="molecule type" value="Genomic_DNA"/>
</dbReference>
<dbReference type="PIRSF" id="PIRSF011489">
    <property type="entry name" value="DUF479"/>
    <property type="match status" value="1"/>
</dbReference>
<keyword evidence="5" id="KW-0275">Fatty acid biosynthesis</keyword>
<dbReference type="GO" id="GO:0008770">
    <property type="term" value="F:[acyl-carrier-protein] phosphodiesterase activity"/>
    <property type="evidence" value="ECO:0007669"/>
    <property type="project" value="InterPro"/>
</dbReference>
<dbReference type="InterPro" id="IPR007431">
    <property type="entry name" value="ACP_PD"/>
</dbReference>
<evidence type="ECO:0000256" key="2">
    <source>
        <dbReference type="ARBA" id="ARBA00022801"/>
    </source>
</evidence>
<proteinExistence type="predicted"/>
<keyword evidence="4" id="KW-0443">Lipid metabolism</keyword>
<dbReference type="OrthoDB" id="8442777at2"/>
<dbReference type="AlphaFoldDB" id="A0A1B8H3U0"/>
<dbReference type="Proteomes" id="UP000092247">
    <property type="component" value="Unassembled WGS sequence"/>
</dbReference>
<comment type="caution">
    <text evidence="6">The sequence shown here is derived from an EMBL/GenBank/DDBJ whole genome shotgun (WGS) entry which is preliminary data.</text>
</comment>
<keyword evidence="1" id="KW-0444">Lipid biosynthesis</keyword>
<organism evidence="6 8">
    <name type="scientific">Morganella psychrotolerans</name>
    <dbReference type="NCBI Taxonomy" id="368603"/>
    <lineage>
        <taxon>Bacteria</taxon>
        <taxon>Pseudomonadati</taxon>
        <taxon>Pseudomonadota</taxon>
        <taxon>Gammaproteobacteria</taxon>
        <taxon>Enterobacterales</taxon>
        <taxon>Morganellaceae</taxon>
        <taxon>Morganella</taxon>
    </lineage>
</organism>
<dbReference type="Proteomes" id="UP000092377">
    <property type="component" value="Unassembled WGS sequence"/>
</dbReference>
<dbReference type="EMBL" id="LZEY01000012">
    <property type="protein sequence ID" value="OBU11143.1"/>
    <property type="molecule type" value="Genomic_DNA"/>
</dbReference>
<evidence type="ECO:0000313" key="6">
    <source>
        <dbReference type="EMBL" id="OBU03758.1"/>
    </source>
</evidence>
<keyword evidence="9" id="KW-1185">Reference proteome</keyword>
<protein>
    <submittedName>
        <fullName evidence="6">ACP phosphodiesterase</fullName>
    </submittedName>
</protein>
<reference evidence="6 8" key="1">
    <citation type="submission" date="2016-06" db="EMBL/GenBank/DDBJ databases">
        <authorList>
            <person name="Kjaerup R.B."/>
            <person name="Dalgaard T.S."/>
            <person name="Juul-Madsen H.R."/>
        </authorList>
    </citation>
    <scope>NUCLEOTIDE SEQUENCE [LARGE SCALE GENOMIC DNA]</scope>
    <source>
        <strain evidence="7">GCSL-Mp20</strain>
        <strain evidence="6 8">GCSL-Mp3</strain>
    </source>
</reference>
<reference evidence="9" key="2">
    <citation type="submission" date="2016-06" db="EMBL/GenBank/DDBJ databases">
        <authorList>
            <person name="Butler K."/>
        </authorList>
    </citation>
    <scope>NUCLEOTIDE SEQUENCE [LARGE SCALE GENOMIC DNA]</scope>
    <source>
        <strain evidence="9">GCSL-Mp20</strain>
    </source>
</reference>
<evidence type="ECO:0000313" key="7">
    <source>
        <dbReference type="EMBL" id="OBU11143.1"/>
    </source>
</evidence>
<evidence type="ECO:0000256" key="3">
    <source>
        <dbReference type="ARBA" id="ARBA00022832"/>
    </source>
</evidence>
<keyword evidence="2" id="KW-0378">Hydrolase</keyword>
<dbReference type="Pfam" id="PF04336">
    <property type="entry name" value="ACP_PD"/>
    <property type="match status" value="1"/>
</dbReference>
<gene>
    <name evidence="6" type="ORF">AYY17_09290</name>
    <name evidence="7" type="ORF">AYY18_04240</name>
</gene>
<dbReference type="RefSeq" id="WP_067401519.1">
    <property type="nucleotide sequence ID" value="NZ_LZEX01000042.1"/>
</dbReference>
<dbReference type="STRING" id="368603.AYY16_15945"/>
<evidence type="ECO:0000256" key="5">
    <source>
        <dbReference type="ARBA" id="ARBA00023160"/>
    </source>
</evidence>
<evidence type="ECO:0000313" key="9">
    <source>
        <dbReference type="Proteomes" id="UP000092377"/>
    </source>
</evidence>
<accession>A0A1B8H3U0</accession>
<evidence type="ECO:0000256" key="4">
    <source>
        <dbReference type="ARBA" id="ARBA00023098"/>
    </source>
</evidence>
<evidence type="ECO:0000256" key="1">
    <source>
        <dbReference type="ARBA" id="ARBA00022516"/>
    </source>
</evidence>
<keyword evidence="3" id="KW-0276">Fatty acid metabolism</keyword>
<evidence type="ECO:0000313" key="8">
    <source>
        <dbReference type="Proteomes" id="UP000092247"/>
    </source>
</evidence>